<dbReference type="SUPFAM" id="SSF160214">
    <property type="entry name" value="FlaG-like"/>
    <property type="match status" value="1"/>
</dbReference>
<protein>
    <submittedName>
        <fullName evidence="2">Flagellar protein FlaG</fullName>
    </submittedName>
</protein>
<comment type="caution">
    <text evidence="2">The sequence shown here is derived from an EMBL/GenBank/DDBJ whole genome shotgun (WGS) entry which is preliminary data.</text>
</comment>
<dbReference type="EMBL" id="JADIMS010000025">
    <property type="protein sequence ID" value="MBO8449756.1"/>
    <property type="molecule type" value="Genomic_DNA"/>
</dbReference>
<keyword evidence="2" id="KW-0282">Flagellum</keyword>
<feature type="region of interest" description="Disordered" evidence="1">
    <location>
        <begin position="1"/>
        <end position="44"/>
    </location>
</feature>
<keyword evidence="2" id="KW-0966">Cell projection</keyword>
<dbReference type="Pfam" id="PF03646">
    <property type="entry name" value="FlaG"/>
    <property type="match status" value="1"/>
</dbReference>
<keyword evidence="2" id="KW-0969">Cilium</keyword>
<proteinExistence type="predicted"/>
<dbReference type="InterPro" id="IPR035924">
    <property type="entry name" value="FlaG-like_sf"/>
</dbReference>
<accession>A0A9D9ENE0</accession>
<dbReference type="PANTHER" id="PTHR37166:SF1">
    <property type="entry name" value="PROTEIN FLAG"/>
    <property type="match status" value="1"/>
</dbReference>
<dbReference type="AlphaFoldDB" id="A0A9D9ENE0"/>
<evidence type="ECO:0000313" key="3">
    <source>
        <dbReference type="Proteomes" id="UP000823616"/>
    </source>
</evidence>
<reference evidence="2" key="1">
    <citation type="submission" date="2020-10" db="EMBL/GenBank/DDBJ databases">
        <authorList>
            <person name="Gilroy R."/>
        </authorList>
    </citation>
    <scope>NUCLEOTIDE SEQUENCE</scope>
    <source>
        <strain evidence="2">B3-4054</strain>
    </source>
</reference>
<gene>
    <name evidence="2" type="ORF">IAA96_01470</name>
</gene>
<sequence length="114" mass="12919">MSMEITSIRQQLPAMDRQMEEMPNGVQRGQPAGQQPEPPMQPADVSTAVEQIQKIADMFNRELKFQVSDELNRVIVKVIDSSTDKVIREIPSAEIQKLQLRIQEAIGLLFDQSI</sequence>
<evidence type="ECO:0000256" key="1">
    <source>
        <dbReference type="SAM" id="MobiDB-lite"/>
    </source>
</evidence>
<reference evidence="2" key="2">
    <citation type="journal article" date="2021" name="PeerJ">
        <title>Extensive microbial diversity within the chicken gut microbiome revealed by metagenomics and culture.</title>
        <authorList>
            <person name="Gilroy R."/>
            <person name="Ravi A."/>
            <person name="Getino M."/>
            <person name="Pursley I."/>
            <person name="Horton D.L."/>
            <person name="Alikhan N.F."/>
            <person name="Baker D."/>
            <person name="Gharbi K."/>
            <person name="Hall N."/>
            <person name="Watson M."/>
            <person name="Adriaenssens E.M."/>
            <person name="Foster-Nyarko E."/>
            <person name="Jarju S."/>
            <person name="Secka A."/>
            <person name="Antonio M."/>
            <person name="Oren A."/>
            <person name="Chaudhuri R.R."/>
            <person name="La Ragione R."/>
            <person name="Hildebrand F."/>
            <person name="Pallen M.J."/>
        </authorList>
    </citation>
    <scope>NUCLEOTIDE SEQUENCE</scope>
    <source>
        <strain evidence="2">B3-4054</strain>
    </source>
</reference>
<evidence type="ECO:0000313" key="2">
    <source>
        <dbReference type="EMBL" id="MBO8449756.1"/>
    </source>
</evidence>
<dbReference type="Gene3D" id="3.30.160.170">
    <property type="entry name" value="FlaG-like"/>
    <property type="match status" value="1"/>
</dbReference>
<dbReference type="InterPro" id="IPR005186">
    <property type="entry name" value="FlaG"/>
</dbReference>
<organism evidence="2 3">
    <name type="scientific">Candidatus Avitreponema avistercoris</name>
    <dbReference type="NCBI Taxonomy" id="2840705"/>
    <lineage>
        <taxon>Bacteria</taxon>
        <taxon>Pseudomonadati</taxon>
        <taxon>Spirochaetota</taxon>
        <taxon>Spirochaetia</taxon>
        <taxon>Spirochaetales</taxon>
        <taxon>Candidatus Avitreponema</taxon>
    </lineage>
</organism>
<feature type="compositionally biased region" description="Polar residues" evidence="1">
    <location>
        <begin position="1"/>
        <end position="10"/>
    </location>
</feature>
<name>A0A9D9ENE0_9SPIR</name>
<dbReference type="PANTHER" id="PTHR37166">
    <property type="entry name" value="PROTEIN FLAG"/>
    <property type="match status" value="1"/>
</dbReference>
<dbReference type="Proteomes" id="UP000823616">
    <property type="component" value="Unassembled WGS sequence"/>
</dbReference>